<keyword evidence="1" id="KW-0175">Coiled coil</keyword>
<keyword evidence="2" id="KW-0732">Signal</keyword>
<evidence type="ECO:0000256" key="2">
    <source>
        <dbReference type="SAM" id="SignalP"/>
    </source>
</evidence>
<feature type="signal peptide" evidence="2">
    <location>
        <begin position="1"/>
        <end position="22"/>
    </location>
</feature>
<feature type="chain" id="PRO_5032536849" evidence="2">
    <location>
        <begin position="23"/>
        <end position="558"/>
    </location>
</feature>
<evidence type="ECO:0000313" key="4">
    <source>
        <dbReference type="Proteomes" id="UP000570514"/>
    </source>
</evidence>
<dbReference type="InterPro" id="IPR023614">
    <property type="entry name" value="Porin_dom_sf"/>
</dbReference>
<dbReference type="EMBL" id="JAASRM010000001">
    <property type="protein sequence ID" value="NIK89231.1"/>
    <property type="molecule type" value="Genomic_DNA"/>
</dbReference>
<keyword evidence="4" id="KW-1185">Reference proteome</keyword>
<dbReference type="Gene3D" id="2.40.160.10">
    <property type="entry name" value="Porin"/>
    <property type="match status" value="1"/>
</dbReference>
<accession>A0A846N1P9</accession>
<protein>
    <submittedName>
        <fullName evidence="3">Phosphate-selective porin OprO/OprP</fullName>
    </submittedName>
</protein>
<dbReference type="InterPro" id="IPR010870">
    <property type="entry name" value="Porin_O/P"/>
</dbReference>
<evidence type="ECO:0000256" key="1">
    <source>
        <dbReference type="SAM" id="Coils"/>
    </source>
</evidence>
<sequence length="558" mass="59285">MKTVSTIFAAALLASTSSAALAAPADARIQSMEEQIKTLTKELQQLKDDSAKQQDAAKAEAVAVKKSQADFQAEVKKQQSQAPKTSIAGGRLTVASQDGNFSANLRALLQVDAGYYMQERSAQSLPTAYGPDLGSGTNLRRVFLGLQGKVFGDWNYYFLYDFGGATTETPGKVLYAYMQYDGLAPWSFRVGAYPAPINIEDSTTSGDLIFFERNSPSNLQRNIAGSEGREGISVLYTGQRVFGALSLTGNKLGDGAKAYGAMGATAVPNYDEQTAVSGRISYLPISNEHAHWIVGANALTVFNLPNLVPGGAASLSTTPGATAKGSYAFADVPEFSVDSNGTQLVSTGALSASHVSSWGLETAGNWGAFYGQAGYYGYYVKRAGIAYNVFSAASTSSVQTVTPSSNSFNGWYVQAAYMLTGESRSYNAATGSFTAPKPSKPFSLKDGTWGAFEVAARFSELNLNSHKDDPANIVTGWTSTAKTYTYYNTVRGGDQKILTLGVNWYPNSNIKLALDYQYIDVSRLQAPAAVTTAAAPSLAAVNGGQKLSTLAMRFQLAL</sequence>
<dbReference type="AlphaFoldDB" id="A0A846N1P9"/>
<name>A0A846N1P9_9PROT</name>
<dbReference type="Proteomes" id="UP000570514">
    <property type="component" value="Unassembled WGS sequence"/>
</dbReference>
<evidence type="ECO:0000313" key="3">
    <source>
        <dbReference type="EMBL" id="NIK89231.1"/>
    </source>
</evidence>
<dbReference type="Pfam" id="PF07396">
    <property type="entry name" value="Porin_O_P"/>
    <property type="match status" value="2"/>
</dbReference>
<comment type="caution">
    <text evidence="3">The sequence shown here is derived from an EMBL/GenBank/DDBJ whole genome shotgun (WGS) entry which is preliminary data.</text>
</comment>
<feature type="coiled-coil region" evidence="1">
    <location>
        <begin position="29"/>
        <end position="56"/>
    </location>
</feature>
<proteinExistence type="predicted"/>
<organism evidence="3 4">
    <name type="scientific">Rhizomicrobium palustre</name>
    <dbReference type="NCBI Taxonomy" id="189966"/>
    <lineage>
        <taxon>Bacteria</taxon>
        <taxon>Pseudomonadati</taxon>
        <taxon>Pseudomonadota</taxon>
        <taxon>Alphaproteobacteria</taxon>
        <taxon>Micropepsales</taxon>
        <taxon>Micropepsaceae</taxon>
        <taxon>Rhizomicrobium</taxon>
    </lineage>
</organism>
<reference evidence="3 4" key="1">
    <citation type="submission" date="2020-03" db="EMBL/GenBank/DDBJ databases">
        <title>Genomic Encyclopedia of Type Strains, Phase IV (KMG-IV): sequencing the most valuable type-strain genomes for metagenomic binning, comparative biology and taxonomic classification.</title>
        <authorList>
            <person name="Goeker M."/>
        </authorList>
    </citation>
    <scope>NUCLEOTIDE SEQUENCE [LARGE SCALE GENOMIC DNA]</scope>
    <source>
        <strain evidence="3 4">DSM 19867</strain>
    </source>
</reference>
<dbReference type="RefSeq" id="WP_167083336.1">
    <property type="nucleotide sequence ID" value="NZ_BAAADC010000001.1"/>
</dbReference>
<gene>
    <name evidence="3" type="ORF">FHS83_002549</name>
</gene>